<feature type="transmembrane region" description="Helical" evidence="10">
    <location>
        <begin position="31"/>
        <end position="54"/>
    </location>
</feature>
<feature type="compositionally biased region" description="Basic and acidic residues" evidence="9">
    <location>
        <begin position="488"/>
        <end position="498"/>
    </location>
</feature>
<dbReference type="PROSITE" id="PS51846">
    <property type="entry name" value="CNNM"/>
    <property type="match status" value="1"/>
</dbReference>
<dbReference type="InterPro" id="IPR044751">
    <property type="entry name" value="Ion_transp-like_CBS"/>
</dbReference>
<evidence type="ECO:0000256" key="10">
    <source>
        <dbReference type="SAM" id="Phobius"/>
    </source>
</evidence>
<dbReference type="Pfam" id="PF01595">
    <property type="entry name" value="CNNM"/>
    <property type="match status" value="1"/>
</dbReference>
<evidence type="ECO:0000256" key="4">
    <source>
        <dbReference type="ARBA" id="ARBA00022989"/>
    </source>
</evidence>
<feature type="region of interest" description="Disordered" evidence="9">
    <location>
        <begin position="476"/>
        <end position="506"/>
    </location>
</feature>
<organism evidence="12 13">
    <name type="scientific">Zostera marina</name>
    <name type="common">Eelgrass</name>
    <dbReference type="NCBI Taxonomy" id="29655"/>
    <lineage>
        <taxon>Eukaryota</taxon>
        <taxon>Viridiplantae</taxon>
        <taxon>Streptophyta</taxon>
        <taxon>Embryophyta</taxon>
        <taxon>Tracheophyta</taxon>
        <taxon>Spermatophyta</taxon>
        <taxon>Magnoliopsida</taxon>
        <taxon>Liliopsida</taxon>
        <taxon>Zosteraceae</taxon>
        <taxon>Zostera</taxon>
    </lineage>
</organism>
<dbReference type="GO" id="GO:0016020">
    <property type="term" value="C:membrane"/>
    <property type="evidence" value="ECO:0007669"/>
    <property type="project" value="UniProtKB-SubCell"/>
</dbReference>
<protein>
    <submittedName>
        <fullName evidence="12">CBS domain-containing protein, putative, expressed</fullName>
    </submittedName>
</protein>
<evidence type="ECO:0000256" key="3">
    <source>
        <dbReference type="ARBA" id="ARBA00022737"/>
    </source>
</evidence>
<proteinExistence type="predicted"/>
<keyword evidence="6 8" id="KW-0472">Membrane</keyword>
<keyword evidence="4 8" id="KW-1133">Transmembrane helix</keyword>
<dbReference type="InterPro" id="IPR046342">
    <property type="entry name" value="CBS_dom_sf"/>
</dbReference>
<comment type="caution">
    <text evidence="12">The sequence shown here is derived from an EMBL/GenBank/DDBJ whole genome shotgun (WGS) entry which is preliminary data.</text>
</comment>
<feature type="transmembrane region" description="Helical" evidence="10">
    <location>
        <begin position="147"/>
        <end position="166"/>
    </location>
</feature>
<dbReference type="FunFam" id="3.10.580.10:FF:000021">
    <property type="entry name" value="DUF21 domain-containing protein At4g14240-like"/>
    <property type="match status" value="1"/>
</dbReference>
<evidence type="ECO:0000259" key="11">
    <source>
        <dbReference type="PROSITE" id="PS51846"/>
    </source>
</evidence>
<name>A0A0K9NT43_ZOSMR</name>
<dbReference type="CDD" id="cd04590">
    <property type="entry name" value="CBS_pair_CorC_HlyC_assoc"/>
    <property type="match status" value="1"/>
</dbReference>
<keyword evidence="3" id="KW-0677">Repeat</keyword>
<dbReference type="InterPro" id="IPR045095">
    <property type="entry name" value="ACDP"/>
</dbReference>
<dbReference type="STRING" id="29655.A0A0K9NT43"/>
<evidence type="ECO:0000256" key="5">
    <source>
        <dbReference type="ARBA" id="ARBA00023122"/>
    </source>
</evidence>
<dbReference type="PANTHER" id="PTHR12064">
    <property type="entry name" value="METAL TRANSPORTER CNNM"/>
    <property type="match status" value="1"/>
</dbReference>
<dbReference type="OrthoDB" id="5353557at2759"/>
<evidence type="ECO:0000256" key="7">
    <source>
        <dbReference type="ARBA" id="ARBA00023180"/>
    </source>
</evidence>
<dbReference type="Gene3D" id="3.10.580.10">
    <property type="entry name" value="CBS-domain"/>
    <property type="match status" value="2"/>
</dbReference>
<evidence type="ECO:0000256" key="8">
    <source>
        <dbReference type="PROSITE-ProRule" id="PRU01193"/>
    </source>
</evidence>
<comment type="subcellular location">
    <subcellularLocation>
        <location evidence="1">Membrane</location>
        <topology evidence="1">Multi-pass membrane protein</topology>
    </subcellularLocation>
</comment>
<evidence type="ECO:0000256" key="6">
    <source>
        <dbReference type="ARBA" id="ARBA00023136"/>
    </source>
</evidence>
<dbReference type="AlphaFoldDB" id="A0A0K9NT43"/>
<keyword evidence="2 8" id="KW-0812">Transmembrane</keyword>
<sequence length="506" mass="55160">MMMATISAASVFGFIFGGGNGEEDVTMGSMWWLIYAGVSCFLVLFAGIMSGLTLGLMSIGLVDLEVLQQGGTPTEKKQAAAILPVVQKQHQLLVTLLLCNAASMEALPIFLDKMFNPVIAIVLSVTFVLFFGEVIPQAICTQYGLSVGANLVWLVRILMFICYPITYPIAKMLDYLLGHSQSALFRRAHLKAFVSIHGKDAGKGGELTHDETTIICGALDLTEKTAREAMTPIASTFSLNVDCKLDWEAIGKIIARGHSRVPIYTGNHGNIIGLLLVKSLLTVRPETETPVSAISIRKIPRVPADMPLYDILNEFQKGGSHMAAVVRTKDKTKNVPILIDNELIEDKRESDSGGMSNLNNTILEKSNNVVINVEEDRHNKVFDVHHKLVPSKTGETAASNGSQALDDAEEGEVVGIITLEDVFEELLQEEIVDETDEYVDVHRKIRVAAAAAASSIARTPSLRKAAAFRANSIMRHGQQSTLGMTPKKHVEDESKSLKEPLLPNKK</sequence>
<gene>
    <name evidence="12" type="ORF">ZOSMA_62G00060</name>
</gene>
<dbReference type="GO" id="GO:0010960">
    <property type="term" value="P:magnesium ion homeostasis"/>
    <property type="evidence" value="ECO:0007669"/>
    <property type="project" value="InterPro"/>
</dbReference>
<reference evidence="13" key="1">
    <citation type="journal article" date="2016" name="Nature">
        <title>The genome of the seagrass Zostera marina reveals angiosperm adaptation to the sea.</title>
        <authorList>
            <person name="Olsen J.L."/>
            <person name="Rouze P."/>
            <person name="Verhelst B."/>
            <person name="Lin Y.-C."/>
            <person name="Bayer T."/>
            <person name="Collen J."/>
            <person name="Dattolo E."/>
            <person name="De Paoli E."/>
            <person name="Dittami S."/>
            <person name="Maumus F."/>
            <person name="Michel G."/>
            <person name="Kersting A."/>
            <person name="Lauritano C."/>
            <person name="Lohaus R."/>
            <person name="Toepel M."/>
            <person name="Tonon T."/>
            <person name="Vanneste K."/>
            <person name="Amirebrahimi M."/>
            <person name="Brakel J."/>
            <person name="Bostroem C."/>
            <person name="Chovatia M."/>
            <person name="Grimwood J."/>
            <person name="Jenkins J.W."/>
            <person name="Jueterbock A."/>
            <person name="Mraz A."/>
            <person name="Stam W.T."/>
            <person name="Tice H."/>
            <person name="Bornberg-Bauer E."/>
            <person name="Green P.J."/>
            <person name="Pearson G.A."/>
            <person name="Procaccini G."/>
            <person name="Duarte C.M."/>
            <person name="Schmutz J."/>
            <person name="Reusch T.B.H."/>
            <person name="Van de Peer Y."/>
        </authorList>
    </citation>
    <scope>NUCLEOTIDE SEQUENCE [LARGE SCALE GENOMIC DNA]</scope>
    <source>
        <strain evidence="13">cv. Finnish</strain>
    </source>
</reference>
<dbReference type="InterPro" id="IPR002550">
    <property type="entry name" value="CNNM"/>
</dbReference>
<keyword evidence="13" id="KW-1185">Reference proteome</keyword>
<dbReference type="PANTHER" id="PTHR12064:SF97">
    <property type="entry name" value="METAL TRANSPORTER CNNM-5"/>
    <property type="match status" value="1"/>
</dbReference>
<keyword evidence="5" id="KW-0129">CBS domain</keyword>
<evidence type="ECO:0000313" key="12">
    <source>
        <dbReference type="EMBL" id="KMZ59976.1"/>
    </source>
</evidence>
<evidence type="ECO:0000256" key="9">
    <source>
        <dbReference type="SAM" id="MobiDB-lite"/>
    </source>
</evidence>
<dbReference type="SUPFAM" id="SSF54631">
    <property type="entry name" value="CBS-domain pair"/>
    <property type="match status" value="1"/>
</dbReference>
<feature type="transmembrane region" description="Helical" evidence="10">
    <location>
        <begin position="117"/>
        <end position="135"/>
    </location>
</feature>
<dbReference type="EMBL" id="LFYR01001680">
    <property type="protein sequence ID" value="KMZ59976.1"/>
    <property type="molecule type" value="Genomic_DNA"/>
</dbReference>
<keyword evidence="7" id="KW-0325">Glycoprotein</keyword>
<dbReference type="OMA" id="FMKRQHS"/>
<evidence type="ECO:0000313" key="13">
    <source>
        <dbReference type="Proteomes" id="UP000036987"/>
    </source>
</evidence>
<accession>A0A0K9NT43</accession>
<evidence type="ECO:0000256" key="2">
    <source>
        <dbReference type="ARBA" id="ARBA00022692"/>
    </source>
</evidence>
<dbReference type="Proteomes" id="UP000036987">
    <property type="component" value="Unassembled WGS sequence"/>
</dbReference>
<evidence type="ECO:0000256" key="1">
    <source>
        <dbReference type="ARBA" id="ARBA00004141"/>
    </source>
</evidence>
<feature type="domain" description="CNNM transmembrane" evidence="11">
    <location>
        <begin position="28"/>
        <end position="211"/>
    </location>
</feature>
<dbReference type="GO" id="GO:0022857">
    <property type="term" value="F:transmembrane transporter activity"/>
    <property type="evidence" value="ECO:0000318"/>
    <property type="project" value="GO_Central"/>
</dbReference>